<keyword evidence="5 6" id="KW-0472">Membrane</keyword>
<dbReference type="InParanoid" id="A0A369K276"/>
<sequence length="144" mass="14831">MTGFKWEFDLDKTTSVQFNLISANSVSIRPAASLALSLGTLLVISLVGNGACWSRHLFFCLGALLQVVASSSTGLGIMYAGRVIVGLSVGATSNLAPIYVAEISPPAIHGRLIGLYELCLQVGGVASGSTMEPTEISGQALTSG</sequence>
<feature type="domain" description="Major facilitator superfamily (MFS) profile" evidence="7">
    <location>
        <begin position="1"/>
        <end position="144"/>
    </location>
</feature>
<dbReference type="EMBL" id="LUEZ02000015">
    <property type="protein sequence ID" value="RDB27610.1"/>
    <property type="molecule type" value="Genomic_DNA"/>
</dbReference>
<dbReference type="AlphaFoldDB" id="A0A369K276"/>
<name>A0A369K276_HYPMA</name>
<comment type="similarity">
    <text evidence="2">Belongs to the major facilitator superfamily. Sugar transporter (TC 2.A.1.1) family.</text>
</comment>
<evidence type="ECO:0000256" key="1">
    <source>
        <dbReference type="ARBA" id="ARBA00004141"/>
    </source>
</evidence>
<dbReference type="InterPro" id="IPR036259">
    <property type="entry name" value="MFS_trans_sf"/>
</dbReference>
<dbReference type="Pfam" id="PF00083">
    <property type="entry name" value="Sugar_tr"/>
    <property type="match status" value="1"/>
</dbReference>
<dbReference type="PANTHER" id="PTHR48022:SF34">
    <property type="entry name" value="MAJOR FACILITATOR SUPERFAMILY (MFS) PROFILE DOMAIN-CONTAINING PROTEIN-RELATED"/>
    <property type="match status" value="1"/>
</dbReference>
<keyword evidence="9" id="KW-1185">Reference proteome</keyword>
<evidence type="ECO:0000313" key="9">
    <source>
        <dbReference type="Proteomes" id="UP000076154"/>
    </source>
</evidence>
<keyword evidence="4 6" id="KW-1133">Transmembrane helix</keyword>
<keyword evidence="3 6" id="KW-0812">Transmembrane</keyword>
<feature type="transmembrane region" description="Helical" evidence="6">
    <location>
        <begin position="57"/>
        <end position="77"/>
    </location>
</feature>
<proteinExistence type="inferred from homology"/>
<evidence type="ECO:0000256" key="4">
    <source>
        <dbReference type="ARBA" id="ARBA00022989"/>
    </source>
</evidence>
<dbReference type="InterPro" id="IPR020846">
    <property type="entry name" value="MFS_dom"/>
</dbReference>
<evidence type="ECO:0000259" key="7">
    <source>
        <dbReference type="PROSITE" id="PS50850"/>
    </source>
</evidence>
<reference evidence="8" key="1">
    <citation type="submission" date="2018-04" db="EMBL/GenBank/DDBJ databases">
        <title>Whole genome sequencing of Hypsizygus marmoreus.</title>
        <authorList>
            <person name="Choi I.-G."/>
            <person name="Min B."/>
            <person name="Kim J.-G."/>
            <person name="Kim S."/>
            <person name="Oh Y.-L."/>
            <person name="Kong W.-S."/>
            <person name="Park H."/>
            <person name="Jeong J."/>
            <person name="Song E.-S."/>
        </authorList>
    </citation>
    <scope>NUCLEOTIDE SEQUENCE [LARGE SCALE GENOMIC DNA]</scope>
    <source>
        <strain evidence="8">51987-8</strain>
    </source>
</reference>
<evidence type="ECO:0000256" key="6">
    <source>
        <dbReference type="SAM" id="Phobius"/>
    </source>
</evidence>
<dbReference type="OrthoDB" id="508119at2759"/>
<organism evidence="8 9">
    <name type="scientific">Hypsizygus marmoreus</name>
    <name type="common">White beech mushroom</name>
    <name type="synonym">Agaricus marmoreus</name>
    <dbReference type="NCBI Taxonomy" id="39966"/>
    <lineage>
        <taxon>Eukaryota</taxon>
        <taxon>Fungi</taxon>
        <taxon>Dikarya</taxon>
        <taxon>Basidiomycota</taxon>
        <taxon>Agaricomycotina</taxon>
        <taxon>Agaricomycetes</taxon>
        <taxon>Agaricomycetidae</taxon>
        <taxon>Agaricales</taxon>
        <taxon>Tricholomatineae</taxon>
        <taxon>Lyophyllaceae</taxon>
        <taxon>Hypsizygus</taxon>
    </lineage>
</organism>
<evidence type="ECO:0000313" key="8">
    <source>
        <dbReference type="EMBL" id="RDB27610.1"/>
    </source>
</evidence>
<comment type="caution">
    <text evidence="8">The sequence shown here is derived from an EMBL/GenBank/DDBJ whole genome shotgun (WGS) entry which is preliminary data.</text>
</comment>
<gene>
    <name evidence="8" type="primary">qutD_0</name>
    <name evidence="8" type="ORF">Hypma_003791</name>
</gene>
<protein>
    <submittedName>
        <fullName evidence="8">Quinate permease</fullName>
    </submittedName>
</protein>
<dbReference type="GO" id="GO:0005351">
    <property type="term" value="F:carbohydrate:proton symporter activity"/>
    <property type="evidence" value="ECO:0007669"/>
    <property type="project" value="TreeGrafter"/>
</dbReference>
<accession>A0A369K276</accession>
<dbReference type="PANTHER" id="PTHR48022">
    <property type="entry name" value="PLASTIDIC GLUCOSE TRANSPORTER 4"/>
    <property type="match status" value="1"/>
</dbReference>
<dbReference type="SUPFAM" id="SSF103473">
    <property type="entry name" value="MFS general substrate transporter"/>
    <property type="match status" value="1"/>
</dbReference>
<dbReference type="Proteomes" id="UP000076154">
    <property type="component" value="Unassembled WGS sequence"/>
</dbReference>
<dbReference type="GO" id="GO:0016020">
    <property type="term" value="C:membrane"/>
    <property type="evidence" value="ECO:0007669"/>
    <property type="project" value="UniProtKB-SubCell"/>
</dbReference>
<comment type="subcellular location">
    <subcellularLocation>
        <location evidence="1">Membrane</location>
        <topology evidence="1">Multi-pass membrane protein</topology>
    </subcellularLocation>
</comment>
<dbReference type="InterPro" id="IPR050360">
    <property type="entry name" value="MFS_Sugar_Transporters"/>
</dbReference>
<feature type="transmembrane region" description="Helical" evidence="6">
    <location>
        <begin position="31"/>
        <end position="50"/>
    </location>
</feature>
<dbReference type="STRING" id="39966.A0A369K276"/>
<dbReference type="InterPro" id="IPR005828">
    <property type="entry name" value="MFS_sugar_transport-like"/>
</dbReference>
<evidence type="ECO:0000256" key="2">
    <source>
        <dbReference type="ARBA" id="ARBA00010992"/>
    </source>
</evidence>
<evidence type="ECO:0000256" key="5">
    <source>
        <dbReference type="ARBA" id="ARBA00023136"/>
    </source>
</evidence>
<dbReference type="PROSITE" id="PS50850">
    <property type="entry name" value="MFS"/>
    <property type="match status" value="1"/>
</dbReference>
<evidence type="ECO:0000256" key="3">
    <source>
        <dbReference type="ARBA" id="ARBA00022692"/>
    </source>
</evidence>
<dbReference type="Gene3D" id="1.20.1250.20">
    <property type="entry name" value="MFS general substrate transporter like domains"/>
    <property type="match status" value="1"/>
</dbReference>